<evidence type="ECO:0000313" key="2">
    <source>
        <dbReference type="EMBL" id="CAH3167818.1"/>
    </source>
</evidence>
<dbReference type="Pfam" id="PF00169">
    <property type="entry name" value="PH"/>
    <property type="match status" value="1"/>
</dbReference>
<name>A0ABN8QNU7_9CNID</name>
<dbReference type="SMART" id="SM00233">
    <property type="entry name" value="PH"/>
    <property type="match status" value="1"/>
</dbReference>
<feature type="domain" description="PH" evidence="1">
    <location>
        <begin position="75"/>
        <end position="172"/>
    </location>
</feature>
<dbReference type="CDD" id="cd00821">
    <property type="entry name" value="PH"/>
    <property type="match status" value="1"/>
</dbReference>
<dbReference type="InterPro" id="IPR011993">
    <property type="entry name" value="PH-like_dom_sf"/>
</dbReference>
<dbReference type="Gene3D" id="2.30.29.30">
    <property type="entry name" value="Pleckstrin-homology domain (PH domain)/Phosphotyrosine-binding domain (PTB)"/>
    <property type="match status" value="1"/>
</dbReference>
<comment type="caution">
    <text evidence="2">The sequence shown here is derived from an EMBL/GenBank/DDBJ whole genome shotgun (WGS) entry which is preliminary data.</text>
</comment>
<gene>
    <name evidence="2" type="ORF">PEVE_00006279</name>
</gene>
<dbReference type="SUPFAM" id="SSF50729">
    <property type="entry name" value="PH domain-like"/>
    <property type="match status" value="1"/>
</dbReference>
<evidence type="ECO:0000259" key="1">
    <source>
        <dbReference type="PROSITE" id="PS50003"/>
    </source>
</evidence>
<evidence type="ECO:0000313" key="3">
    <source>
        <dbReference type="Proteomes" id="UP001159427"/>
    </source>
</evidence>
<sequence length="179" mass="20697">MANLRKSKSENCLLQLKVMLKKPADSATPAKKCRILNKIFSDPVRKKSYDLQALTLSSLPLLPKFVNNNYDNIKLLTYEGDLWLREMSRLKKPSWRKRRCVLLEDKLHCYETKKGVLTYSGLILRISEVVTLSIEESDCIKICDIDGGTRLFRCNSEDERNEWMTALLSAKAINLVKYH</sequence>
<dbReference type="PROSITE" id="PS50003">
    <property type="entry name" value="PH_DOMAIN"/>
    <property type="match status" value="1"/>
</dbReference>
<proteinExistence type="predicted"/>
<accession>A0ABN8QNU7</accession>
<keyword evidence="3" id="KW-1185">Reference proteome</keyword>
<protein>
    <recommendedName>
        <fullName evidence="1">PH domain-containing protein</fullName>
    </recommendedName>
</protein>
<dbReference type="Proteomes" id="UP001159427">
    <property type="component" value="Unassembled WGS sequence"/>
</dbReference>
<dbReference type="EMBL" id="CALNXI010001401">
    <property type="protein sequence ID" value="CAH3167818.1"/>
    <property type="molecule type" value="Genomic_DNA"/>
</dbReference>
<reference evidence="2 3" key="1">
    <citation type="submission" date="2022-05" db="EMBL/GenBank/DDBJ databases">
        <authorList>
            <consortium name="Genoscope - CEA"/>
            <person name="William W."/>
        </authorList>
    </citation>
    <scope>NUCLEOTIDE SEQUENCE [LARGE SCALE GENOMIC DNA]</scope>
</reference>
<organism evidence="2 3">
    <name type="scientific">Porites evermanni</name>
    <dbReference type="NCBI Taxonomy" id="104178"/>
    <lineage>
        <taxon>Eukaryota</taxon>
        <taxon>Metazoa</taxon>
        <taxon>Cnidaria</taxon>
        <taxon>Anthozoa</taxon>
        <taxon>Hexacorallia</taxon>
        <taxon>Scleractinia</taxon>
        <taxon>Fungiina</taxon>
        <taxon>Poritidae</taxon>
        <taxon>Porites</taxon>
    </lineage>
</organism>
<dbReference type="InterPro" id="IPR001849">
    <property type="entry name" value="PH_domain"/>
</dbReference>